<comment type="function">
    <text evidence="2">Removes the formyl group from the N-terminal Met of newly synthesized proteins. Requires at least a dipeptide for an efficient rate of reaction. N-terminal L-methionine is a prerequisite for activity but the enzyme has broad specificity at other positions.</text>
</comment>
<feature type="binding site" evidence="2">
    <location>
        <position position="136"/>
    </location>
    <ligand>
        <name>Fe cation</name>
        <dbReference type="ChEBI" id="CHEBI:24875"/>
    </ligand>
</feature>
<feature type="active site" evidence="2">
    <location>
        <position position="133"/>
    </location>
</feature>
<evidence type="ECO:0000256" key="2">
    <source>
        <dbReference type="HAMAP-Rule" id="MF_00163"/>
    </source>
</evidence>
<feature type="binding site" evidence="2">
    <location>
        <position position="90"/>
    </location>
    <ligand>
        <name>Fe cation</name>
        <dbReference type="ChEBI" id="CHEBI:24875"/>
    </ligand>
</feature>
<dbReference type="PANTHER" id="PTHR10458:SF22">
    <property type="entry name" value="PEPTIDE DEFORMYLASE"/>
    <property type="match status" value="1"/>
</dbReference>
<dbReference type="OrthoDB" id="9784988at2"/>
<evidence type="ECO:0000256" key="1">
    <source>
        <dbReference type="ARBA" id="ARBA00010759"/>
    </source>
</evidence>
<dbReference type="PIRSF" id="PIRSF004749">
    <property type="entry name" value="Pep_def"/>
    <property type="match status" value="1"/>
</dbReference>
<keyword evidence="2" id="KW-0648">Protein biosynthesis</keyword>
<name>A0A2S5GGW0_9BACL</name>
<comment type="cofactor">
    <cofactor evidence="2">
        <name>Fe(2+)</name>
        <dbReference type="ChEBI" id="CHEBI:29033"/>
    </cofactor>
    <text evidence="2">Binds 1 Fe(2+) ion.</text>
</comment>
<comment type="caution">
    <text evidence="3">The sequence shown here is derived from an EMBL/GenBank/DDBJ whole genome shotgun (WGS) entry which is preliminary data.</text>
</comment>
<dbReference type="HAMAP" id="MF_00163">
    <property type="entry name" value="Pep_deformylase"/>
    <property type="match status" value="1"/>
</dbReference>
<dbReference type="Pfam" id="PF01327">
    <property type="entry name" value="Pep_deformylase"/>
    <property type="match status" value="1"/>
</dbReference>
<dbReference type="PANTHER" id="PTHR10458">
    <property type="entry name" value="PEPTIDE DEFORMYLASE"/>
    <property type="match status" value="1"/>
</dbReference>
<proteinExistence type="inferred from homology"/>
<dbReference type="EMBL" id="PREZ01000001">
    <property type="protein sequence ID" value="PPA72103.1"/>
    <property type="molecule type" value="Genomic_DNA"/>
</dbReference>
<comment type="catalytic activity">
    <reaction evidence="2">
        <text>N-terminal N-formyl-L-methionyl-[peptide] + H2O = N-terminal L-methionyl-[peptide] + formate</text>
        <dbReference type="Rhea" id="RHEA:24420"/>
        <dbReference type="Rhea" id="RHEA-COMP:10639"/>
        <dbReference type="Rhea" id="RHEA-COMP:10640"/>
        <dbReference type="ChEBI" id="CHEBI:15377"/>
        <dbReference type="ChEBI" id="CHEBI:15740"/>
        <dbReference type="ChEBI" id="CHEBI:49298"/>
        <dbReference type="ChEBI" id="CHEBI:64731"/>
        <dbReference type="EC" id="3.5.1.88"/>
    </reaction>
</comment>
<keyword evidence="2" id="KW-0408">Iron</keyword>
<dbReference type="InterPro" id="IPR036821">
    <property type="entry name" value="Peptide_deformylase_sf"/>
</dbReference>
<dbReference type="CDD" id="cd00487">
    <property type="entry name" value="Pep_deformylase"/>
    <property type="match status" value="1"/>
</dbReference>
<keyword evidence="2" id="KW-0378">Hydrolase</keyword>
<dbReference type="AlphaFoldDB" id="A0A2S5GGW0"/>
<sequence>MALLEIVKHPDSRLERECETVTEFSNELHVLLDNMYETMVESDGVGIAAPQVGVCKKAAIVDLDDDEGTIEMMNPSITFKEGKDTDVEGCLSFPGLYGEVERTDSIVLKAQDRDGKWYKLEADGYLSRAIQHEVDHLNGILFTSKVTRYITEEELEGYGEE</sequence>
<evidence type="ECO:0000313" key="3">
    <source>
        <dbReference type="EMBL" id="PPA72103.1"/>
    </source>
</evidence>
<dbReference type="Gene3D" id="3.90.45.10">
    <property type="entry name" value="Peptide deformylase"/>
    <property type="match status" value="1"/>
</dbReference>
<keyword evidence="2" id="KW-0479">Metal-binding</keyword>
<organism evidence="3 4">
    <name type="scientific">Jeotgalibacillus proteolyticus</name>
    <dbReference type="NCBI Taxonomy" id="2082395"/>
    <lineage>
        <taxon>Bacteria</taxon>
        <taxon>Bacillati</taxon>
        <taxon>Bacillota</taxon>
        <taxon>Bacilli</taxon>
        <taxon>Bacillales</taxon>
        <taxon>Caryophanaceae</taxon>
        <taxon>Jeotgalibacillus</taxon>
    </lineage>
</organism>
<dbReference type="GO" id="GO:0042586">
    <property type="term" value="F:peptide deformylase activity"/>
    <property type="evidence" value="ECO:0007669"/>
    <property type="project" value="UniProtKB-UniRule"/>
</dbReference>
<feature type="binding site" evidence="2">
    <location>
        <position position="132"/>
    </location>
    <ligand>
        <name>Fe cation</name>
        <dbReference type="ChEBI" id="CHEBI:24875"/>
    </ligand>
</feature>
<gene>
    <name evidence="2" type="primary">def</name>
    <name evidence="3" type="ORF">C4B60_01605</name>
</gene>
<dbReference type="SUPFAM" id="SSF56420">
    <property type="entry name" value="Peptide deformylase"/>
    <property type="match status" value="1"/>
</dbReference>
<dbReference type="NCBIfam" id="TIGR00079">
    <property type="entry name" value="pept_deformyl"/>
    <property type="match status" value="1"/>
</dbReference>
<dbReference type="EC" id="3.5.1.88" evidence="2"/>
<dbReference type="RefSeq" id="WP_104056054.1">
    <property type="nucleotide sequence ID" value="NZ_PREZ01000001.1"/>
</dbReference>
<reference evidence="3 4" key="1">
    <citation type="submission" date="2018-02" db="EMBL/GenBank/DDBJ databases">
        <title>Jeotgalibacillus proteolyticum sp. nov. a protease producing bacterium isolated from ocean sediments of Laizhou Bay.</title>
        <authorList>
            <person name="Li Y."/>
        </authorList>
    </citation>
    <scope>NUCLEOTIDE SEQUENCE [LARGE SCALE GENOMIC DNA]</scope>
    <source>
        <strain evidence="3 4">22-7</strain>
    </source>
</reference>
<dbReference type="InterPro" id="IPR023635">
    <property type="entry name" value="Peptide_deformylase"/>
</dbReference>
<protein>
    <recommendedName>
        <fullName evidence="2">Peptide deformylase</fullName>
        <shortName evidence="2">PDF</shortName>
        <ecNumber evidence="2">3.5.1.88</ecNumber>
    </recommendedName>
    <alternativeName>
        <fullName evidence="2">Polypeptide deformylase</fullName>
    </alternativeName>
</protein>
<dbReference type="Proteomes" id="UP000239047">
    <property type="component" value="Unassembled WGS sequence"/>
</dbReference>
<dbReference type="PRINTS" id="PR01576">
    <property type="entry name" value="PDEFORMYLASE"/>
</dbReference>
<accession>A0A2S5GGW0</accession>
<keyword evidence="4" id="KW-1185">Reference proteome</keyword>
<comment type="similarity">
    <text evidence="1 2">Belongs to the polypeptide deformylase family.</text>
</comment>
<dbReference type="GO" id="GO:0006412">
    <property type="term" value="P:translation"/>
    <property type="evidence" value="ECO:0007669"/>
    <property type="project" value="UniProtKB-UniRule"/>
</dbReference>
<dbReference type="GO" id="GO:0046872">
    <property type="term" value="F:metal ion binding"/>
    <property type="evidence" value="ECO:0007669"/>
    <property type="project" value="UniProtKB-KW"/>
</dbReference>
<dbReference type="NCBIfam" id="NF001159">
    <property type="entry name" value="PRK00150.1-3"/>
    <property type="match status" value="1"/>
</dbReference>
<evidence type="ECO:0000313" key="4">
    <source>
        <dbReference type="Proteomes" id="UP000239047"/>
    </source>
</evidence>